<dbReference type="InterPro" id="IPR001087">
    <property type="entry name" value="GDSL"/>
</dbReference>
<keyword evidence="4" id="KW-1185">Reference proteome</keyword>
<evidence type="ECO:0008006" key="5">
    <source>
        <dbReference type="Google" id="ProtNLM"/>
    </source>
</evidence>
<evidence type="ECO:0000256" key="1">
    <source>
        <dbReference type="ARBA" id="ARBA00008668"/>
    </source>
</evidence>
<protein>
    <recommendedName>
        <fullName evidence="5">GDSL esterase/lipase</fullName>
    </recommendedName>
</protein>
<dbReference type="SUPFAM" id="SSF52266">
    <property type="entry name" value="SGNH hydrolase"/>
    <property type="match status" value="1"/>
</dbReference>
<evidence type="ECO:0000313" key="4">
    <source>
        <dbReference type="Proteomes" id="UP001497522"/>
    </source>
</evidence>
<feature type="signal peptide" evidence="2">
    <location>
        <begin position="1"/>
        <end position="28"/>
    </location>
</feature>
<reference evidence="3" key="1">
    <citation type="submission" date="2024-03" db="EMBL/GenBank/DDBJ databases">
        <authorList>
            <consortium name="ELIXIR-Norway"/>
            <consortium name="Elixir Norway"/>
        </authorList>
    </citation>
    <scope>NUCLEOTIDE SEQUENCE</scope>
</reference>
<sequence length="443" mass="48554">MAVSIDMATFFFFFLQILLLFSASHVRALKDAAQTIHNDDAHVGIHQHPDEESHMKASSLSTVVSEKNFLPNLFFTCPEAIFVFGDSLSDTGNVQIAFPGNPLTTLNYPYGESYTFTNEPGRNRYCDGRIVPDFIAQAFGFPFIEPILLENVPGFPINFTHGVNFAYAGATAEPNTIFTPVYLEFELKQFFTYKAALSNSPQSPTPLSFVSNAAYLILEIGGDDFFYEYQKGVTPQTVLQNNVSNAVAALVSTVENLIQSGAKTIIVGNQPPQGCNPAILTANSGNPGLTKDSNGCLIEYNQVDIEFNSQLQFQLTLLQDLKLLGITIIQFDFYSAILELITNPAKYGFNPSTPLQVCCGFGGEYNYNPFVTCGNSGNVSLPSGGSQFVNINTAPNPQEYIQWDGVHFTQAAYKAIATFLLEGRFVTPGFNLAQACNLNFSQF</sequence>
<dbReference type="Proteomes" id="UP001497522">
    <property type="component" value="Chromosome 7"/>
</dbReference>
<feature type="chain" id="PRO_5045784667" description="GDSL esterase/lipase" evidence="2">
    <location>
        <begin position="29"/>
        <end position="443"/>
    </location>
</feature>
<evidence type="ECO:0000313" key="3">
    <source>
        <dbReference type="EMBL" id="CAK9879254.1"/>
    </source>
</evidence>
<dbReference type="EMBL" id="OZ023708">
    <property type="protein sequence ID" value="CAK9879254.1"/>
    <property type="molecule type" value="Genomic_DNA"/>
</dbReference>
<comment type="similarity">
    <text evidence="1">Belongs to the 'GDSL' lipolytic enzyme family.</text>
</comment>
<evidence type="ECO:0000256" key="2">
    <source>
        <dbReference type="SAM" id="SignalP"/>
    </source>
</evidence>
<proteinExistence type="inferred from homology"/>
<organism evidence="3 4">
    <name type="scientific">Sphagnum jensenii</name>
    <dbReference type="NCBI Taxonomy" id="128206"/>
    <lineage>
        <taxon>Eukaryota</taxon>
        <taxon>Viridiplantae</taxon>
        <taxon>Streptophyta</taxon>
        <taxon>Embryophyta</taxon>
        <taxon>Bryophyta</taxon>
        <taxon>Sphagnophytina</taxon>
        <taxon>Sphagnopsida</taxon>
        <taxon>Sphagnales</taxon>
        <taxon>Sphagnaceae</taxon>
        <taxon>Sphagnum</taxon>
    </lineage>
</organism>
<dbReference type="Pfam" id="PF00657">
    <property type="entry name" value="Lipase_GDSL"/>
    <property type="match status" value="1"/>
</dbReference>
<gene>
    <name evidence="3" type="ORF">CSSPJE1EN2_LOCUS20818</name>
</gene>
<dbReference type="PANTHER" id="PTHR22835">
    <property type="entry name" value="ZINC FINGER FYVE DOMAIN CONTAINING PROTEIN"/>
    <property type="match status" value="1"/>
</dbReference>
<dbReference type="Gene3D" id="3.40.50.1110">
    <property type="entry name" value="SGNH hydrolase"/>
    <property type="match status" value="1"/>
</dbReference>
<accession>A0ABP1BSL0</accession>
<dbReference type="InterPro" id="IPR008265">
    <property type="entry name" value="Lipase_GDSL_AS"/>
</dbReference>
<dbReference type="PROSITE" id="PS01098">
    <property type="entry name" value="LIPASE_GDSL_SER"/>
    <property type="match status" value="1"/>
</dbReference>
<name>A0ABP1BSL0_9BRYO</name>
<dbReference type="InterPro" id="IPR036514">
    <property type="entry name" value="SGNH_hydro_sf"/>
</dbReference>
<dbReference type="PANTHER" id="PTHR22835:SF659">
    <property type="entry name" value="GDSL LIPASE_ACYLHYDROLASE, PUTATIVE (AFU_ORTHOLOGUE AFUA_2G00510)-RELATED"/>
    <property type="match status" value="1"/>
</dbReference>
<keyword evidence="2" id="KW-0732">Signal</keyword>